<proteinExistence type="predicted"/>
<dbReference type="RefSeq" id="WP_348263441.1">
    <property type="nucleotide sequence ID" value="NZ_CP121196.1"/>
</dbReference>
<organism evidence="1">
    <name type="scientific">Telmatobacter sp. DSM 110680</name>
    <dbReference type="NCBI Taxonomy" id="3036704"/>
    <lineage>
        <taxon>Bacteria</taxon>
        <taxon>Pseudomonadati</taxon>
        <taxon>Acidobacteriota</taxon>
        <taxon>Terriglobia</taxon>
        <taxon>Terriglobales</taxon>
        <taxon>Acidobacteriaceae</taxon>
        <taxon>Telmatobacter</taxon>
    </lineage>
</organism>
<name>A0AAU7DKG1_9BACT</name>
<gene>
    <name evidence="1" type="ORF">P8935_02535</name>
</gene>
<dbReference type="AlphaFoldDB" id="A0AAU7DKG1"/>
<evidence type="ECO:0000313" key="1">
    <source>
        <dbReference type="EMBL" id="XBH18218.1"/>
    </source>
</evidence>
<reference evidence="1" key="1">
    <citation type="submission" date="2023-03" db="EMBL/GenBank/DDBJ databases">
        <title>Edaphobacter sp.</title>
        <authorList>
            <person name="Huber K.J."/>
            <person name="Papendorf J."/>
            <person name="Pilke C."/>
            <person name="Bunk B."/>
            <person name="Sproeer C."/>
            <person name="Pester M."/>
        </authorList>
    </citation>
    <scope>NUCLEOTIDE SEQUENCE</scope>
    <source>
        <strain evidence="1">DSM 110680</strain>
    </source>
</reference>
<protein>
    <submittedName>
        <fullName evidence="1">Uncharacterized protein</fullName>
    </submittedName>
</protein>
<dbReference type="EMBL" id="CP121196">
    <property type="protein sequence ID" value="XBH18218.1"/>
    <property type="molecule type" value="Genomic_DNA"/>
</dbReference>
<sequence>MNVEKTAREKSELTGGDWLSSRREFVAGFAALGFFACAEKEIAWAEATPGWSGLPARPEERPLDFHALANAFDAWVMDPAHGLNTIAKDGRQVFPSALQGEQDGGLTTYAPMALGKELRGEGLDGLATSLKGYFSEPYGLFLDGAGATLCEYWYLMNVTAMAYGLIRLRFVKDPEWLARVEKSATRLKDMAQQIHYDFNSQGYDFAKAAAFTRQDIYRQPDAVGGYSYVMLLAWKLTGKETFLAEAKIAIDRYLDFAANPWYEIPSGAMAVLAAARLEAMGHPTNAEKALRFVLDAKIGLMATGRWGGREVNGLMAGFCTEPAGQTYSMESMVTLPYLLPAVRFRPELAGEVARLALNVSANMRLFYPEYLPHENQSRPELPPMFPYERLSREEKGHSPYATGDFAAHRSIYGGAYAMWLDKMIQTQGDPWLLRWDLGKTDFMEPDLPPAFLYYNPWPEAKRVTVAMPNKEDRLYDLMRKKPLQTHAGTGELILRPFEAKAVEIRS</sequence>
<accession>A0AAU7DKG1</accession>